<sequence>MRDIGQDINFLLERASTLASVEQQRSGSVPSAAERKKIDDSVSLLSSALPDIDAEIRRLHALRERVCTQLDISHSVIAPVRRLPVEIISLIFLHICGTTSEAFDKAYMIETTVARVCLSWRTIAWNTPGLWNYISTSDTHTRTYAFPSLAKQAALSGTLPLHIQHLRYHSDDGLPVRLLEELRPHAYRWRSIVIGASCAGFESIPVIDMPNLSDARIELAGPPTSQPLGFLIGASDLRHLTLKINRSREDIHEWNIFQISPFRTLTRLSLLMDDRMAIFLSTILPALSLCSCSLTDLRVDAGKILVADDGTAPSVPIIMTELLVVVLTEGAQVLLGHIAAPRLEELILREQYTQNDTLSLLWAFLSHPAHAGDHRLQRLTLAKTLYANQTLFLPCLERLEALRELRIEGGSQYTLGLITEDMLDQLICAEDQLPLLPNLSKLTLWFARRQLGKRIMVQMRAILRSRDRPRVCASCGVAVLEGIKMILSTPGQALQLFQVRPVLR</sequence>
<reference evidence="1 2" key="1">
    <citation type="journal article" date="2019" name="New Phytol.">
        <title>Comparative genomics reveals unique wood-decay strategies and fruiting body development in the Schizophyllaceae.</title>
        <authorList>
            <person name="Almasi E."/>
            <person name="Sahu N."/>
            <person name="Krizsan K."/>
            <person name="Balint B."/>
            <person name="Kovacs G.M."/>
            <person name="Kiss B."/>
            <person name="Cseklye J."/>
            <person name="Drula E."/>
            <person name="Henrissat B."/>
            <person name="Nagy I."/>
            <person name="Chovatia M."/>
            <person name="Adam C."/>
            <person name="LaButti K."/>
            <person name="Lipzen A."/>
            <person name="Riley R."/>
            <person name="Grigoriev I.V."/>
            <person name="Nagy L.G."/>
        </authorList>
    </citation>
    <scope>NUCLEOTIDE SEQUENCE [LARGE SCALE GENOMIC DNA]</scope>
    <source>
        <strain evidence="1 2">NL-1724</strain>
    </source>
</reference>
<evidence type="ECO:0000313" key="1">
    <source>
        <dbReference type="EMBL" id="TRM58112.1"/>
    </source>
</evidence>
<protein>
    <submittedName>
        <fullName evidence="1">Uncharacterized protein</fullName>
    </submittedName>
</protein>
<dbReference type="Proteomes" id="UP000320762">
    <property type="component" value="Unassembled WGS sequence"/>
</dbReference>
<accession>A0A550BZY0</accession>
<dbReference type="STRING" id="97359.A0A550BZY0"/>
<keyword evidence="2" id="KW-1185">Reference proteome</keyword>
<dbReference type="EMBL" id="VDMD01000039">
    <property type="protein sequence ID" value="TRM58112.1"/>
    <property type="molecule type" value="Genomic_DNA"/>
</dbReference>
<gene>
    <name evidence="1" type="ORF">BD626DRAFT_634353</name>
</gene>
<dbReference type="OrthoDB" id="3016965at2759"/>
<evidence type="ECO:0000313" key="2">
    <source>
        <dbReference type="Proteomes" id="UP000320762"/>
    </source>
</evidence>
<proteinExistence type="predicted"/>
<comment type="caution">
    <text evidence="1">The sequence shown here is derived from an EMBL/GenBank/DDBJ whole genome shotgun (WGS) entry which is preliminary data.</text>
</comment>
<organism evidence="1 2">
    <name type="scientific">Schizophyllum amplum</name>
    <dbReference type="NCBI Taxonomy" id="97359"/>
    <lineage>
        <taxon>Eukaryota</taxon>
        <taxon>Fungi</taxon>
        <taxon>Dikarya</taxon>
        <taxon>Basidiomycota</taxon>
        <taxon>Agaricomycotina</taxon>
        <taxon>Agaricomycetes</taxon>
        <taxon>Agaricomycetidae</taxon>
        <taxon>Agaricales</taxon>
        <taxon>Schizophyllaceae</taxon>
        <taxon>Schizophyllum</taxon>
    </lineage>
</organism>
<name>A0A550BZY0_9AGAR</name>
<dbReference type="AlphaFoldDB" id="A0A550BZY0"/>